<protein>
    <submittedName>
        <fullName evidence="2">Uncharacterized protein</fullName>
    </submittedName>
</protein>
<evidence type="ECO:0000313" key="2">
    <source>
        <dbReference type="EMBL" id="NBI34055.1"/>
    </source>
</evidence>
<sequence>MGGAQGSWVRGAQAGYRGHAEGVCGECGVHGDMRGEGRVGSRRAGRMQGVREGGARGHARRAEGVHGDMRGARRGRAGGRSACLPKVWVLAAALGWARAMIYRYAEEGRALASRDDG</sequence>
<reference evidence="2" key="1">
    <citation type="submission" date="2018-08" db="EMBL/GenBank/DDBJ databases">
        <title>Murine metabolic-syndrome-specific gut microbial biobank.</title>
        <authorList>
            <person name="Liu C."/>
        </authorList>
    </citation>
    <scope>NUCLEOTIDE SEQUENCE [LARGE SCALE GENOMIC DNA]</scope>
    <source>
        <strain evidence="2">Z82</strain>
    </source>
</reference>
<organism evidence="2">
    <name type="scientific">Muribaculaceae bacterium Z82</name>
    <dbReference type="NCBI Taxonomy" id="2304548"/>
    <lineage>
        <taxon>Bacteria</taxon>
        <taxon>Pseudomonadati</taxon>
        <taxon>Bacteroidota</taxon>
        <taxon>Bacteroidia</taxon>
        <taxon>Bacteroidales</taxon>
        <taxon>Muribaculaceae</taxon>
    </lineage>
</organism>
<accession>A0A7C9JPV3</accession>
<feature type="compositionally biased region" description="Basic and acidic residues" evidence="1">
    <location>
        <begin position="60"/>
        <end position="71"/>
    </location>
</feature>
<name>A0A7C9JPV3_9BACT</name>
<feature type="region of interest" description="Disordered" evidence="1">
    <location>
        <begin position="35"/>
        <end position="78"/>
    </location>
</feature>
<proteinExistence type="predicted"/>
<evidence type="ECO:0000256" key="1">
    <source>
        <dbReference type="SAM" id="MobiDB-lite"/>
    </source>
</evidence>
<dbReference type="EMBL" id="QWKH01000013">
    <property type="protein sequence ID" value="NBI34055.1"/>
    <property type="molecule type" value="Genomic_DNA"/>
</dbReference>
<gene>
    <name evidence="2" type="ORF">D1639_03215</name>
</gene>
<dbReference type="AlphaFoldDB" id="A0A7C9JPV3"/>
<comment type="caution">
    <text evidence="2">The sequence shown here is derived from an EMBL/GenBank/DDBJ whole genome shotgun (WGS) entry which is preliminary data.</text>
</comment>